<dbReference type="GO" id="GO:0032259">
    <property type="term" value="P:methylation"/>
    <property type="evidence" value="ECO:0007669"/>
    <property type="project" value="UniProtKB-KW"/>
</dbReference>
<dbReference type="InterPro" id="IPR022642">
    <property type="entry name" value="CheR_C"/>
</dbReference>
<dbReference type="CDD" id="cd02440">
    <property type="entry name" value="AdoMet_MTases"/>
    <property type="match status" value="1"/>
</dbReference>
<dbReference type="Gene3D" id="1.10.155.10">
    <property type="entry name" value="Chemotaxis receptor methyltransferase CheR, N-terminal domain"/>
    <property type="match status" value="1"/>
</dbReference>
<dbReference type="SMART" id="SM00138">
    <property type="entry name" value="MeTrc"/>
    <property type="match status" value="1"/>
</dbReference>
<organism evidence="7 8">
    <name type="scientific">Candidatus Reconcilbacillus cellulovorans</name>
    <dbReference type="NCBI Taxonomy" id="1906605"/>
    <lineage>
        <taxon>Bacteria</taxon>
        <taxon>Bacillati</taxon>
        <taxon>Bacillota</taxon>
        <taxon>Bacilli</taxon>
        <taxon>Bacillales</taxon>
        <taxon>Paenibacillaceae</taxon>
        <taxon>Candidatus Reconcilbacillus</taxon>
    </lineage>
</organism>
<evidence type="ECO:0000256" key="1">
    <source>
        <dbReference type="ARBA" id="ARBA00001541"/>
    </source>
</evidence>
<dbReference type="PANTHER" id="PTHR24422:SF19">
    <property type="entry name" value="CHEMOTAXIS PROTEIN METHYLTRANSFERASE"/>
    <property type="match status" value="1"/>
</dbReference>
<dbReference type="InterPro" id="IPR036804">
    <property type="entry name" value="CheR_N_sf"/>
</dbReference>
<evidence type="ECO:0000256" key="4">
    <source>
        <dbReference type="ARBA" id="ARBA00022679"/>
    </source>
</evidence>
<dbReference type="InterPro" id="IPR022641">
    <property type="entry name" value="CheR_N"/>
</dbReference>
<dbReference type="Pfam" id="PF03705">
    <property type="entry name" value="CheR_N"/>
    <property type="match status" value="1"/>
</dbReference>
<dbReference type="GO" id="GO:0008983">
    <property type="term" value="F:protein-glutamate O-methyltransferase activity"/>
    <property type="evidence" value="ECO:0007669"/>
    <property type="project" value="UniProtKB-EC"/>
</dbReference>
<dbReference type="InterPro" id="IPR000780">
    <property type="entry name" value="CheR_MeTrfase"/>
</dbReference>
<evidence type="ECO:0000313" key="7">
    <source>
        <dbReference type="EMBL" id="PDO11803.1"/>
    </source>
</evidence>
<evidence type="ECO:0000259" key="6">
    <source>
        <dbReference type="PROSITE" id="PS50123"/>
    </source>
</evidence>
<evidence type="ECO:0000256" key="3">
    <source>
        <dbReference type="ARBA" id="ARBA00022603"/>
    </source>
</evidence>
<protein>
    <recommendedName>
        <fullName evidence="2">protein-glutamate O-methyltransferase</fullName>
        <ecNumber evidence="2">2.1.1.80</ecNumber>
    </recommendedName>
</protein>
<dbReference type="Pfam" id="PF01739">
    <property type="entry name" value="CheR"/>
    <property type="match status" value="1"/>
</dbReference>
<dbReference type="EMBL" id="MOXJ01000001">
    <property type="protein sequence ID" value="PDO11803.1"/>
    <property type="molecule type" value="Genomic_DNA"/>
</dbReference>
<keyword evidence="5" id="KW-0949">S-adenosyl-L-methionine</keyword>
<accession>A0A2A6E497</accession>
<comment type="caution">
    <text evidence="7">The sequence shown here is derived from an EMBL/GenBank/DDBJ whole genome shotgun (WGS) entry which is preliminary data.</text>
</comment>
<sequence>MSGGRDDDFERFVRRVRERFAIDLGQYKEQQMKRRLTTLRLRRGFSSFDDYFEAIVRDADLRREFLDRMTINVSEFWRNRVRWERLRDRFIPELLRQTRQLKCWSAACSTGEEPYTLAMILDEMGVLAGSTLLATDIDEKALDKAKEGVYHERSLREVPEIYIARYFRRVGDEYAVSDKLKRHVRFVRHDLLVDPFDSRFDLIICRNVLIYFTEPAKERLYAKFAAALKPGGILFVGSTEQIFQARRYGFEPVENFFYRKEREPQA</sequence>
<keyword evidence="4" id="KW-0808">Transferase</keyword>
<dbReference type="Proteomes" id="UP000243688">
    <property type="component" value="Unassembled WGS sequence"/>
</dbReference>
<evidence type="ECO:0000313" key="8">
    <source>
        <dbReference type="Proteomes" id="UP000243688"/>
    </source>
</evidence>
<dbReference type="PANTHER" id="PTHR24422">
    <property type="entry name" value="CHEMOTAXIS PROTEIN METHYLTRANSFERASE"/>
    <property type="match status" value="1"/>
</dbReference>
<proteinExistence type="predicted"/>
<dbReference type="PRINTS" id="PR00996">
    <property type="entry name" value="CHERMTFRASE"/>
</dbReference>
<dbReference type="EC" id="2.1.1.80" evidence="2"/>
<dbReference type="InterPro" id="IPR029063">
    <property type="entry name" value="SAM-dependent_MTases_sf"/>
</dbReference>
<name>A0A2A6E497_9BACL</name>
<gene>
    <name evidence="7" type="ORF">BLM47_00845</name>
</gene>
<dbReference type="InterPro" id="IPR050903">
    <property type="entry name" value="Bact_Chemotaxis_MeTrfase"/>
</dbReference>
<dbReference type="PROSITE" id="PS50123">
    <property type="entry name" value="CHER"/>
    <property type="match status" value="1"/>
</dbReference>
<dbReference type="SUPFAM" id="SSF53335">
    <property type="entry name" value="S-adenosyl-L-methionine-dependent methyltransferases"/>
    <property type="match status" value="1"/>
</dbReference>
<evidence type="ECO:0000256" key="2">
    <source>
        <dbReference type="ARBA" id="ARBA00012534"/>
    </source>
</evidence>
<dbReference type="SUPFAM" id="SSF47757">
    <property type="entry name" value="Chemotaxis receptor methyltransferase CheR, N-terminal domain"/>
    <property type="match status" value="1"/>
</dbReference>
<comment type="catalytic activity">
    <reaction evidence="1">
        <text>L-glutamyl-[protein] + S-adenosyl-L-methionine = [protein]-L-glutamate 5-O-methyl ester + S-adenosyl-L-homocysteine</text>
        <dbReference type="Rhea" id="RHEA:24452"/>
        <dbReference type="Rhea" id="RHEA-COMP:10208"/>
        <dbReference type="Rhea" id="RHEA-COMP:10311"/>
        <dbReference type="ChEBI" id="CHEBI:29973"/>
        <dbReference type="ChEBI" id="CHEBI:57856"/>
        <dbReference type="ChEBI" id="CHEBI:59789"/>
        <dbReference type="ChEBI" id="CHEBI:82795"/>
        <dbReference type="EC" id="2.1.1.80"/>
    </reaction>
</comment>
<dbReference type="AlphaFoldDB" id="A0A2A6E497"/>
<keyword evidence="3" id="KW-0489">Methyltransferase</keyword>
<dbReference type="Gene3D" id="3.40.50.150">
    <property type="entry name" value="Vaccinia Virus protein VP39"/>
    <property type="match status" value="1"/>
</dbReference>
<feature type="domain" description="CheR-type methyltransferase" evidence="6">
    <location>
        <begin position="6"/>
        <end position="263"/>
    </location>
</feature>
<evidence type="ECO:0000256" key="5">
    <source>
        <dbReference type="ARBA" id="ARBA00022691"/>
    </source>
</evidence>
<reference evidence="7 8" key="1">
    <citation type="submission" date="2016-12" db="EMBL/GenBank/DDBJ databases">
        <title>Candidatus Reconcilibacillus cellulovorans genome.</title>
        <authorList>
            <person name="Kolinko S."/>
            <person name="Wu Y.-W."/>
            <person name="Tachea F."/>
            <person name="Denzel E."/>
            <person name="Hiras J."/>
            <person name="Baecker N."/>
            <person name="Chan L.J."/>
            <person name="Eichorst S.A."/>
            <person name="Frey D."/>
            <person name="Adams P.D."/>
            <person name="Pray T."/>
            <person name="Tanjore D."/>
            <person name="Petzold C.J."/>
            <person name="Gladden J.M."/>
            <person name="Simmons B.A."/>
            <person name="Singer S.W."/>
        </authorList>
    </citation>
    <scope>NUCLEOTIDE SEQUENCE [LARGE SCALE GENOMIC DNA]</scope>
    <source>
        <strain evidence="7">JTherm</strain>
    </source>
</reference>